<feature type="transmembrane region" description="Helical" evidence="2">
    <location>
        <begin position="158"/>
        <end position="183"/>
    </location>
</feature>
<accession>A0ABX2D6E2</accession>
<keyword evidence="2" id="KW-0472">Membrane</keyword>
<evidence type="ECO:0000313" key="4">
    <source>
        <dbReference type="EMBL" id="NQE38231.1"/>
    </source>
</evidence>
<dbReference type="PANTHER" id="PTHR30373:SF2">
    <property type="entry name" value="UPF0603 PROTEIN YGCG"/>
    <property type="match status" value="1"/>
</dbReference>
<organism evidence="4 5">
    <name type="scientific">Microcoleus asticus IPMA8</name>
    <dbReference type="NCBI Taxonomy" id="2563858"/>
    <lineage>
        <taxon>Bacteria</taxon>
        <taxon>Bacillati</taxon>
        <taxon>Cyanobacteriota</taxon>
        <taxon>Cyanophyceae</taxon>
        <taxon>Oscillatoriophycideae</taxon>
        <taxon>Oscillatoriales</taxon>
        <taxon>Microcoleaceae</taxon>
        <taxon>Microcoleus</taxon>
        <taxon>Microcoleus asticus</taxon>
    </lineage>
</organism>
<evidence type="ECO:0000313" key="5">
    <source>
        <dbReference type="Proteomes" id="UP000702425"/>
    </source>
</evidence>
<keyword evidence="2" id="KW-1133">Transmembrane helix</keyword>
<feature type="compositionally biased region" description="Low complexity" evidence="1">
    <location>
        <begin position="135"/>
        <end position="148"/>
    </location>
</feature>
<gene>
    <name evidence="4" type="ORF">E5S67_06016</name>
</gene>
<keyword evidence="5" id="KW-1185">Reference proteome</keyword>
<protein>
    <recommendedName>
        <fullName evidence="3">TPM domain-containing protein</fullName>
    </recommendedName>
</protein>
<dbReference type="Pfam" id="PF04536">
    <property type="entry name" value="TPM_phosphatase"/>
    <property type="match status" value="1"/>
</dbReference>
<dbReference type="PANTHER" id="PTHR30373">
    <property type="entry name" value="UPF0603 PROTEIN YGCG"/>
    <property type="match status" value="1"/>
</dbReference>
<evidence type="ECO:0000259" key="3">
    <source>
        <dbReference type="Pfam" id="PF04536"/>
    </source>
</evidence>
<feature type="domain" description="TPM" evidence="3">
    <location>
        <begin position="2"/>
        <end position="107"/>
    </location>
</feature>
<dbReference type="Proteomes" id="UP000702425">
    <property type="component" value="Unassembled WGS sequence"/>
</dbReference>
<proteinExistence type="predicted"/>
<dbReference type="Gene3D" id="3.10.310.50">
    <property type="match status" value="1"/>
</dbReference>
<evidence type="ECO:0000256" key="2">
    <source>
        <dbReference type="SAM" id="Phobius"/>
    </source>
</evidence>
<dbReference type="InterPro" id="IPR007621">
    <property type="entry name" value="TPM_dom"/>
</dbReference>
<keyword evidence="2" id="KW-0812">Transmembrane</keyword>
<reference evidence="4 5" key="1">
    <citation type="journal article" date="2020" name="Sci. Rep.">
        <title>A novel cyanobacterial geosmin producer, revising GeoA distribution and dispersion patterns in Bacteria.</title>
        <authorList>
            <person name="Churro C."/>
            <person name="Semedo-Aguiar A.P."/>
            <person name="Silva A.D."/>
            <person name="Pereira-Leal J.B."/>
            <person name="Leite R.B."/>
        </authorList>
    </citation>
    <scope>NUCLEOTIDE SEQUENCE [LARGE SCALE GENOMIC DNA]</scope>
    <source>
        <strain evidence="4 5">IPMA8</strain>
    </source>
</reference>
<dbReference type="EMBL" id="SRRZ01000193">
    <property type="protein sequence ID" value="NQE38231.1"/>
    <property type="molecule type" value="Genomic_DNA"/>
</dbReference>
<comment type="caution">
    <text evidence="4">The sequence shown here is derived from an EMBL/GenBank/DDBJ whole genome shotgun (WGS) entry which is preliminary data.</text>
</comment>
<sequence length="231" mass="24995">MISDLEAKNGSEIAVVTVLDTKPSATPKAFATALFNFWGIGKRGKNNGALLLISSGERRVQIETGSGIQSILPDAKVVGIIKTEITPRFKQQDFDGGTLAGTQALVNVLQTPTVNAQSQTTLPLAPMVPSQGVKPSSIPSQSPVISNSTSTGEDSSNLIYGLLGLLFIASIGFIPCFIIFRIFRSLFSRISRSRHRRYPRNYSSNNRNFSSNTHNYYGGAGDYSTNTNFIK</sequence>
<name>A0ABX2D6E2_9CYAN</name>
<feature type="region of interest" description="Disordered" evidence="1">
    <location>
        <begin position="132"/>
        <end position="153"/>
    </location>
</feature>
<evidence type="ECO:0000256" key="1">
    <source>
        <dbReference type="SAM" id="MobiDB-lite"/>
    </source>
</evidence>